<gene>
    <name evidence="3" type="ORF">SAMN05444420_10860</name>
</gene>
<feature type="transmembrane region" description="Helical" evidence="1">
    <location>
        <begin position="154"/>
        <end position="169"/>
    </location>
</feature>
<protein>
    <submittedName>
        <fullName evidence="3">Predicted membrane protein</fullName>
    </submittedName>
</protein>
<evidence type="ECO:0000259" key="2">
    <source>
        <dbReference type="Pfam" id="PF09925"/>
    </source>
</evidence>
<feature type="transmembrane region" description="Helical" evidence="1">
    <location>
        <begin position="129"/>
        <end position="147"/>
    </location>
</feature>
<accession>A0A1H2YXN6</accession>
<feature type="transmembrane region" description="Helical" evidence="1">
    <location>
        <begin position="203"/>
        <end position="224"/>
    </location>
</feature>
<organism evidence="3 4">
    <name type="scientific">Capnocytophaga granulosa</name>
    <dbReference type="NCBI Taxonomy" id="45242"/>
    <lineage>
        <taxon>Bacteria</taxon>
        <taxon>Pseudomonadati</taxon>
        <taxon>Bacteroidota</taxon>
        <taxon>Flavobacteriia</taxon>
        <taxon>Flavobacteriales</taxon>
        <taxon>Flavobacteriaceae</taxon>
        <taxon>Capnocytophaga</taxon>
    </lineage>
</organism>
<feature type="transmembrane region" description="Helical" evidence="1">
    <location>
        <begin position="175"/>
        <end position="191"/>
    </location>
</feature>
<evidence type="ECO:0000313" key="3">
    <source>
        <dbReference type="EMBL" id="SDX09952.1"/>
    </source>
</evidence>
<feature type="transmembrane region" description="Helical" evidence="1">
    <location>
        <begin position="279"/>
        <end position="300"/>
    </location>
</feature>
<dbReference type="Pfam" id="PF09925">
    <property type="entry name" value="DUF2157"/>
    <property type="match status" value="1"/>
</dbReference>
<feature type="transmembrane region" description="Helical" evidence="1">
    <location>
        <begin position="104"/>
        <end position="123"/>
    </location>
</feature>
<evidence type="ECO:0000256" key="1">
    <source>
        <dbReference type="SAM" id="Phobius"/>
    </source>
</evidence>
<reference evidence="3 4" key="1">
    <citation type="submission" date="2016-10" db="EMBL/GenBank/DDBJ databases">
        <authorList>
            <person name="Varghese N."/>
            <person name="Submissions S."/>
        </authorList>
    </citation>
    <scope>NUCLEOTIDE SEQUENCE [LARGE SCALE GENOMIC DNA]</scope>
    <source>
        <strain evidence="3 4">DSM 11449</strain>
    </source>
</reference>
<name>A0A1H2YXN6_9FLAO</name>
<feature type="transmembrane region" description="Helical" evidence="1">
    <location>
        <begin position="307"/>
        <end position="323"/>
    </location>
</feature>
<keyword evidence="1" id="KW-0812">Transmembrane</keyword>
<dbReference type="EMBL" id="FNND01000008">
    <property type="protein sequence ID" value="SDX09952.1"/>
    <property type="molecule type" value="Genomic_DNA"/>
</dbReference>
<feature type="transmembrane region" description="Helical" evidence="1">
    <location>
        <begin position="73"/>
        <end position="92"/>
    </location>
</feature>
<dbReference type="InterPro" id="IPR018677">
    <property type="entry name" value="DUF2157"/>
</dbReference>
<keyword evidence="1" id="KW-0472">Membrane</keyword>
<dbReference type="RefSeq" id="WP_016421137.1">
    <property type="nucleotide sequence ID" value="NZ_FNND01000008.1"/>
</dbReference>
<feature type="domain" description="DUF2157" evidence="2">
    <location>
        <begin position="9"/>
        <end position="152"/>
    </location>
</feature>
<keyword evidence="4" id="KW-1185">Reference proteome</keyword>
<dbReference type="Proteomes" id="UP000182771">
    <property type="component" value="Unassembled WGS sequence"/>
</dbReference>
<feature type="transmembrane region" description="Helical" evidence="1">
    <location>
        <begin position="254"/>
        <end position="273"/>
    </location>
</feature>
<feature type="transmembrane region" description="Helical" evidence="1">
    <location>
        <begin position="40"/>
        <end position="61"/>
    </location>
</feature>
<comment type="caution">
    <text evidence="3">The sequence shown here is derived from an EMBL/GenBank/DDBJ whole genome shotgun (WGS) entry which is preliminary data.</text>
</comment>
<evidence type="ECO:0000313" key="4">
    <source>
        <dbReference type="Proteomes" id="UP000182771"/>
    </source>
</evidence>
<sequence length="404" mass="46299">MKILKELDELIAAEVISPEVAERIRHYAEQRTQSNSSHRLLTVFGALGAILIALGVIVLLAHNWDELPRWIKTFFSFLPLLAGQAACGYLLFKKGLTSWWGEAAAAFTALTIGATIAMVHQVYNLPDSSFASFLTLWLILALPTLYLMRSRATAVLYYIGIGALCILGYREWPTYYTSLVTFALILPFYIWHIRYKANSVITYAFHWLTVVFSGIALFILSANIRDDGAILWFVLLSAIYLMIGKYLQTSIYYNAYKVAALLCIPICFFIEDFPSFNNYTLYTTIAIVLFYFLLIAKYYYIDKKEKALDLVLVFPLLYIFSIYLVRLYLYDLVILAFGAYYIWKGFKSERSLVVNYGLSVISVEIAIRFFDSYYPFIIKGIVFILLGIGFFVANYFILKQKKNA</sequence>
<dbReference type="AlphaFoldDB" id="A0A1H2YXN6"/>
<dbReference type="OrthoDB" id="642680at2"/>
<feature type="transmembrane region" description="Helical" evidence="1">
    <location>
        <begin position="376"/>
        <end position="398"/>
    </location>
</feature>
<proteinExistence type="predicted"/>
<dbReference type="GeneID" id="85016014"/>
<keyword evidence="1" id="KW-1133">Transmembrane helix</keyword>
<feature type="transmembrane region" description="Helical" evidence="1">
    <location>
        <begin position="230"/>
        <end position="247"/>
    </location>
</feature>